<dbReference type="Pfam" id="PF02770">
    <property type="entry name" value="Acyl-CoA_dh_M"/>
    <property type="match status" value="1"/>
</dbReference>
<dbReference type="InterPro" id="IPR008918">
    <property type="entry name" value="HhH2"/>
</dbReference>
<dbReference type="Pfam" id="PF00441">
    <property type="entry name" value="Acyl-CoA_dh_1"/>
    <property type="match status" value="1"/>
</dbReference>
<feature type="compositionally biased region" description="Low complexity" evidence="21">
    <location>
        <begin position="1273"/>
        <end position="1292"/>
    </location>
</feature>
<dbReference type="SUPFAM" id="SSF56645">
    <property type="entry name" value="Acyl-CoA dehydrogenase NM domain-like"/>
    <property type="match status" value="1"/>
</dbReference>
<dbReference type="FunFam" id="3.40.50.1010:FF:000002">
    <property type="entry name" value="Exonuclease 1, putative"/>
    <property type="match status" value="1"/>
</dbReference>
<dbReference type="SMART" id="SM00279">
    <property type="entry name" value="HhH2"/>
    <property type="match status" value="1"/>
</dbReference>
<keyword evidence="18" id="KW-0238">DNA-binding</keyword>
<evidence type="ECO:0000256" key="12">
    <source>
        <dbReference type="ARBA" id="ARBA00022827"/>
    </source>
</evidence>
<dbReference type="Gene3D" id="2.40.110.10">
    <property type="entry name" value="Butyryl-CoA Dehydrogenase, subunit A, domain 2"/>
    <property type="match status" value="1"/>
</dbReference>
<dbReference type="InterPro" id="IPR036279">
    <property type="entry name" value="5-3_exonuclease_C_sf"/>
</dbReference>
<dbReference type="SMART" id="SM00484">
    <property type="entry name" value="XPGI"/>
    <property type="match status" value="1"/>
</dbReference>
<dbReference type="Gene3D" id="1.10.150.20">
    <property type="entry name" value="5' to 3' exonuclease, C-terminal subdomain"/>
    <property type="match status" value="1"/>
</dbReference>
<keyword evidence="6" id="KW-0349">Heme</keyword>
<dbReference type="InterPro" id="IPR029060">
    <property type="entry name" value="PIN-like_dom_sf"/>
</dbReference>
<accession>A0A2X0LI67</accession>
<evidence type="ECO:0000256" key="7">
    <source>
        <dbReference type="ARBA" id="ARBA00022630"/>
    </source>
</evidence>
<evidence type="ECO:0000256" key="11">
    <source>
        <dbReference type="ARBA" id="ARBA00022801"/>
    </source>
</evidence>
<dbReference type="STRING" id="289078.A0A2X0LI67"/>
<dbReference type="InterPro" id="IPR036250">
    <property type="entry name" value="AcylCo_DH-like_C"/>
</dbReference>
<keyword evidence="24" id="KW-1185">Reference proteome</keyword>
<dbReference type="FunFam" id="1.10.150.20:FF:000011">
    <property type="entry name" value="exonuclease 1"/>
    <property type="match status" value="1"/>
</dbReference>
<evidence type="ECO:0000256" key="19">
    <source>
        <dbReference type="ARBA" id="ARBA00023204"/>
    </source>
</evidence>
<evidence type="ECO:0000256" key="17">
    <source>
        <dbReference type="ARBA" id="ARBA00023004"/>
    </source>
</evidence>
<dbReference type="GO" id="GO:0033539">
    <property type="term" value="P:fatty acid beta-oxidation using acyl-CoA dehydrogenase"/>
    <property type="evidence" value="ECO:0007669"/>
    <property type="project" value="TreeGrafter"/>
</dbReference>
<dbReference type="InterPro" id="IPR044752">
    <property type="entry name" value="PIN-like_EXO1"/>
</dbReference>
<keyword evidence="13" id="KW-0269">Exonuclease</keyword>
<dbReference type="CDD" id="cd09908">
    <property type="entry name" value="H3TH_EXO1"/>
    <property type="match status" value="1"/>
</dbReference>
<evidence type="ECO:0000256" key="20">
    <source>
        <dbReference type="ARBA" id="ARBA00023242"/>
    </source>
</evidence>
<dbReference type="Gene3D" id="1.10.540.10">
    <property type="entry name" value="Acyl-CoA dehydrogenase/oxidase, N-terminal domain"/>
    <property type="match status" value="1"/>
</dbReference>
<evidence type="ECO:0000256" key="2">
    <source>
        <dbReference type="ARBA" id="ARBA00001974"/>
    </source>
</evidence>
<keyword evidence="15" id="KW-0267">Excision nuclease</keyword>
<dbReference type="GO" id="GO:0050660">
    <property type="term" value="F:flavin adenine dinucleotide binding"/>
    <property type="evidence" value="ECO:0007669"/>
    <property type="project" value="InterPro"/>
</dbReference>
<evidence type="ECO:0000256" key="16">
    <source>
        <dbReference type="ARBA" id="ARBA00023002"/>
    </source>
</evidence>
<evidence type="ECO:0000256" key="8">
    <source>
        <dbReference type="ARBA" id="ARBA00022722"/>
    </source>
</evidence>
<keyword evidence="19" id="KW-0234">DNA repair</keyword>
<dbReference type="InterPro" id="IPR037315">
    <property type="entry name" value="EXO1_H3TH"/>
</dbReference>
<dbReference type="Pfam" id="PF00867">
    <property type="entry name" value="XPG_I"/>
    <property type="match status" value="1"/>
</dbReference>
<dbReference type="PANTHER" id="PTHR48083">
    <property type="entry name" value="MEDIUM-CHAIN SPECIFIC ACYL-COA DEHYDROGENASE, MITOCHONDRIAL-RELATED"/>
    <property type="match status" value="1"/>
</dbReference>
<keyword evidence="12" id="KW-0274">FAD</keyword>
<dbReference type="InterPro" id="IPR009100">
    <property type="entry name" value="AcylCoA_DH/oxidase_NM_dom_sf"/>
</dbReference>
<dbReference type="PANTHER" id="PTHR48083:SF28">
    <property type="entry name" value="ACYL-COA DEHYDROGENASE FAMILY PROTEIN (AFU_ORTHOLOGUE AFUA_6G10880)-RELATED"/>
    <property type="match status" value="1"/>
</dbReference>
<keyword evidence="9" id="KW-0479">Metal-binding</keyword>
<dbReference type="InterPro" id="IPR006084">
    <property type="entry name" value="XPG/Rad2"/>
</dbReference>
<evidence type="ECO:0000256" key="9">
    <source>
        <dbReference type="ARBA" id="ARBA00022723"/>
    </source>
</evidence>
<feature type="region of interest" description="Disordered" evidence="21">
    <location>
        <begin position="1025"/>
        <end position="1192"/>
    </location>
</feature>
<comment type="similarity">
    <text evidence="5">Belongs to the XPG/RAD2 endonuclease family. EXO1 subfamily.</text>
</comment>
<dbReference type="GO" id="GO:0005634">
    <property type="term" value="C:nucleus"/>
    <property type="evidence" value="ECO:0007669"/>
    <property type="project" value="UniProtKB-SubCell"/>
</dbReference>
<keyword evidence="8" id="KW-0540">Nuclease</keyword>
<keyword evidence="20" id="KW-0539">Nucleus</keyword>
<dbReference type="GO" id="GO:0020037">
    <property type="term" value="F:heme binding"/>
    <property type="evidence" value="ECO:0007669"/>
    <property type="project" value="InterPro"/>
</dbReference>
<dbReference type="Gene3D" id="1.20.140.10">
    <property type="entry name" value="Butyryl-CoA Dehydrogenase, subunit A, domain 3"/>
    <property type="match status" value="1"/>
</dbReference>
<evidence type="ECO:0000313" key="24">
    <source>
        <dbReference type="Proteomes" id="UP000249723"/>
    </source>
</evidence>
<comment type="cofactor">
    <cofactor evidence="2">
        <name>FAD</name>
        <dbReference type="ChEBI" id="CHEBI:57692"/>
    </cofactor>
</comment>
<evidence type="ECO:0000313" key="23">
    <source>
        <dbReference type="EMBL" id="SCZ98668.1"/>
    </source>
</evidence>
<evidence type="ECO:0000256" key="4">
    <source>
        <dbReference type="ARBA" id="ARBA00009347"/>
    </source>
</evidence>
<dbReference type="InterPro" id="IPR019974">
    <property type="entry name" value="XPG_CS"/>
</dbReference>
<dbReference type="GO" id="GO:0006281">
    <property type="term" value="P:DNA repair"/>
    <property type="evidence" value="ECO:0007669"/>
    <property type="project" value="UniProtKB-KW"/>
</dbReference>
<keyword evidence="7" id="KW-0285">Flavoprotein</keyword>
<dbReference type="SUPFAM" id="SSF47807">
    <property type="entry name" value="5' to 3' exonuclease, C-terminal subdomain"/>
    <property type="match status" value="1"/>
</dbReference>
<evidence type="ECO:0000256" key="3">
    <source>
        <dbReference type="ARBA" id="ARBA00004123"/>
    </source>
</evidence>
<dbReference type="Pfam" id="PF02771">
    <property type="entry name" value="Acyl-CoA_dh_N"/>
    <property type="match status" value="1"/>
</dbReference>
<feature type="compositionally biased region" description="Acidic residues" evidence="21">
    <location>
        <begin position="1111"/>
        <end position="1125"/>
    </location>
</feature>
<evidence type="ECO:0000256" key="6">
    <source>
        <dbReference type="ARBA" id="ARBA00022617"/>
    </source>
</evidence>
<dbReference type="InterPro" id="IPR050741">
    <property type="entry name" value="Acyl-CoA_dehydrogenase"/>
</dbReference>
<dbReference type="InterPro" id="IPR006085">
    <property type="entry name" value="XPG_DNA_repair_N"/>
</dbReference>
<feature type="region of interest" description="Disordered" evidence="21">
    <location>
        <begin position="1205"/>
        <end position="1224"/>
    </location>
</feature>
<dbReference type="InterPro" id="IPR036400">
    <property type="entry name" value="Cyt_B5-like_heme/steroid_sf"/>
</dbReference>
<evidence type="ECO:0000256" key="21">
    <source>
        <dbReference type="SAM" id="MobiDB-lite"/>
    </source>
</evidence>
<organism evidence="23 24">
    <name type="scientific">Microbotryum saponariae</name>
    <dbReference type="NCBI Taxonomy" id="289078"/>
    <lineage>
        <taxon>Eukaryota</taxon>
        <taxon>Fungi</taxon>
        <taxon>Dikarya</taxon>
        <taxon>Basidiomycota</taxon>
        <taxon>Pucciniomycotina</taxon>
        <taxon>Microbotryomycetes</taxon>
        <taxon>Microbotryales</taxon>
        <taxon>Microbotryaceae</taxon>
        <taxon>Microbotryum</taxon>
    </lineage>
</organism>
<dbReference type="GO" id="GO:0046872">
    <property type="term" value="F:metal ion binding"/>
    <property type="evidence" value="ECO:0007669"/>
    <property type="project" value="UniProtKB-KW"/>
</dbReference>
<gene>
    <name evidence="23" type="ORF">BZ3500_MVSOF-1268-A1-R1_CHR3-1G05537</name>
</gene>
<dbReference type="OrthoDB" id="2588832at2759"/>
<evidence type="ECO:0000256" key="15">
    <source>
        <dbReference type="ARBA" id="ARBA00022881"/>
    </source>
</evidence>
<dbReference type="PRINTS" id="PR00853">
    <property type="entry name" value="XPGRADSUPER"/>
</dbReference>
<dbReference type="CDD" id="cd09857">
    <property type="entry name" value="PIN_EXO1"/>
    <property type="match status" value="1"/>
</dbReference>
<dbReference type="PROSITE" id="PS00191">
    <property type="entry name" value="CYTOCHROME_B5_1"/>
    <property type="match status" value="1"/>
</dbReference>
<dbReference type="Pfam" id="PF00173">
    <property type="entry name" value="Cyt-b5"/>
    <property type="match status" value="1"/>
</dbReference>
<comment type="cofactor">
    <cofactor evidence="1">
        <name>Mg(2+)</name>
        <dbReference type="ChEBI" id="CHEBI:18420"/>
    </cofactor>
</comment>
<dbReference type="Pfam" id="PF00752">
    <property type="entry name" value="XPG_N"/>
    <property type="match status" value="1"/>
</dbReference>
<evidence type="ECO:0000256" key="1">
    <source>
        <dbReference type="ARBA" id="ARBA00001946"/>
    </source>
</evidence>
<keyword evidence="14" id="KW-0460">Magnesium</keyword>
<dbReference type="SMART" id="SM01117">
    <property type="entry name" value="Cyt-b5"/>
    <property type="match status" value="1"/>
</dbReference>
<keyword evidence="17" id="KW-0408">Iron</keyword>
<protein>
    <submittedName>
        <fullName evidence="23">BZ3500_MvSof-1268-A1-R1_Chr3-1g05537 protein</fullName>
    </submittedName>
</protein>
<evidence type="ECO:0000259" key="22">
    <source>
        <dbReference type="PROSITE" id="PS50255"/>
    </source>
</evidence>
<dbReference type="PROSITE" id="PS00841">
    <property type="entry name" value="XPG_1"/>
    <property type="match status" value="1"/>
</dbReference>
<dbReference type="GO" id="GO:0005737">
    <property type="term" value="C:cytoplasm"/>
    <property type="evidence" value="ECO:0007669"/>
    <property type="project" value="TreeGrafter"/>
</dbReference>
<evidence type="ECO:0000256" key="5">
    <source>
        <dbReference type="ARBA" id="ARBA00010563"/>
    </source>
</evidence>
<evidence type="ECO:0000256" key="10">
    <source>
        <dbReference type="ARBA" id="ARBA00022763"/>
    </source>
</evidence>
<dbReference type="GO" id="GO:0003677">
    <property type="term" value="F:DNA binding"/>
    <property type="evidence" value="ECO:0007669"/>
    <property type="project" value="UniProtKB-KW"/>
</dbReference>
<dbReference type="SUPFAM" id="SSF55856">
    <property type="entry name" value="Cytochrome b5-like heme/steroid binding domain"/>
    <property type="match status" value="1"/>
</dbReference>
<dbReference type="Proteomes" id="UP000249723">
    <property type="component" value="Unassembled WGS sequence"/>
</dbReference>
<dbReference type="InterPro" id="IPR009075">
    <property type="entry name" value="AcylCo_DH/oxidase_C"/>
</dbReference>
<dbReference type="EMBL" id="FMWP01000096">
    <property type="protein sequence ID" value="SCZ98668.1"/>
    <property type="molecule type" value="Genomic_DNA"/>
</dbReference>
<proteinExistence type="inferred from homology"/>
<comment type="subcellular location">
    <subcellularLocation>
        <location evidence="3">Nucleus</location>
    </subcellularLocation>
</comment>
<feature type="compositionally biased region" description="Low complexity" evidence="21">
    <location>
        <begin position="1318"/>
        <end position="1339"/>
    </location>
</feature>
<keyword evidence="10" id="KW-0227">DNA damage</keyword>
<sequence length="1392" mass="152462">MSKTITKSELEKHNSDPAGYWLLIESKVYDFLDDHPGGAKILKNWSGKDATDKFWAFHNQSVLDKVAKKFLIGAIEGAEPAESAQASSSLDDEDCAAFITKADDEDTTYFGDLVPFGDPMWYQDWSSPYFTDSHRKVRTAIRNYTDKYLTPNAFEWDENKEIPLSAFKHVARSGILAAIASGGDGWPTDYAGNLPIPGGLDLSKEKWDAFHNYVTVDELCRCGSGGILYGLIGGFGIGLPPVKHFGSDELKERVIPGCLTGEKRICLAITEPEGGSDVANLVTTAKKTADGKHYIVNGSKKWITGGIYADYFVTAVRTGGPGMGGISLLVIERTEGVKTTKMNCQGVWSSGTTYVTFEDVKVPVENLLGQENKGFILIMSNFNPERIGIAIQCTRFARVCLEESIKYASKRKTFGVLLRDHPVIRAKLANMASRIESTQAWMEALIYQSTQYDADTLTMRGGGPIALLKAHSADVFAYCAQEATQIFGGLAYTRGGQGEKIERLYREVRAYTIPGGSTEIMQDLGIRQSIKIAQIMGAKLYLGKMGIQGLLGMLKEIQTPTHVSEYKDKTLAVDAYVWLHRGAYGCAQELATGVTTLKYVNYAMHRVRMLKHYGVTPLIVFDGGYLPSKMGTEEERESRRNEALAKANACLAEGKLAQAREAFVKAVDVTPAMAYQLIKPYIVAPYEADPQLAYLEREGIVDGIITEDSDLLIFGCRTVLFKLDGDGHCVAIERARFSQCREYNFAGWGDDDFRHMAILSGCDYLHSVVGLGLKTAYRLLKRYKTPEKVIQFVRLEGNLTVPRDYLEQFKRAEMTFLHQRVFCPIARALVHFTPLPPGITDAATEMPFVGAPLDEDVAQRLAEGEIDPITKEPIVDLNPSQVPADFDPDMLQGGSKGKTEFSYQRKAAAPVSVARGKSSILNFFKKEVVPSTSKTDGAKPKLGNRSVTATVETAVTEEKTLGGKVSRFFGGGSKKGKEKAVEIDEDEEVMIIDEAQEAEFEKVARGDGSDDDDKEGMAAMRECEMESGAQTESLPAPRQDEPLPLPPSTPDCMSSPAPTPAQAQDKARDISSPPRDVGVSSPPIDEKEEIETPHQDDENDDDLLPPLPALSDDDTMHEDDDDDADFMSSPVTSPVHTKVISRPPSRFAPKVETVPSKKMVNSIDKTFDLSSDPIGPSSELDEEATPRPRANTGFKIYEDVKPTLVGPLNKKKRPSQERVDEEIENEQTTVAAVIGSMWRSKYMLPVGNNKAMKMSTPIAALSGPKPISRTFTSVNKKVSSSSKGATSSTTVKQTSSMSRSTPTPARVPLSPRKMNRVPAPFSLSSSPALPKALSSGSSTLTTSVSASTFQFEHKSSSPVMITNPSLLKWRFQGAVRGNRPSGQHPIEQQEDA</sequence>
<dbReference type="GO" id="GO:0035312">
    <property type="term" value="F:5'-3' DNA exonuclease activity"/>
    <property type="evidence" value="ECO:0007669"/>
    <property type="project" value="InterPro"/>
</dbReference>
<evidence type="ECO:0000256" key="18">
    <source>
        <dbReference type="ARBA" id="ARBA00023125"/>
    </source>
</evidence>
<dbReference type="Gene3D" id="3.40.50.1010">
    <property type="entry name" value="5'-nuclease"/>
    <property type="match status" value="1"/>
</dbReference>
<feature type="compositionally biased region" description="Polar residues" evidence="21">
    <location>
        <begin position="1293"/>
        <end position="1303"/>
    </location>
</feature>
<feature type="domain" description="Cytochrome b5 heme-binding" evidence="22">
    <location>
        <begin position="2"/>
        <end position="76"/>
    </location>
</feature>
<name>A0A2X0LI67_9BASI</name>
<dbReference type="SUPFAM" id="SSF88723">
    <property type="entry name" value="PIN domain-like"/>
    <property type="match status" value="1"/>
</dbReference>
<dbReference type="PROSITE" id="PS50255">
    <property type="entry name" value="CYTOCHROME_B5_2"/>
    <property type="match status" value="1"/>
</dbReference>
<dbReference type="InterPro" id="IPR001199">
    <property type="entry name" value="Cyt_B5-like_heme/steroid-bd"/>
</dbReference>
<dbReference type="InterPro" id="IPR046373">
    <property type="entry name" value="Acyl-CoA_Oxase/DH_mid-dom_sf"/>
</dbReference>
<reference evidence="24" key="1">
    <citation type="submission" date="2016-10" db="EMBL/GenBank/DDBJ databases">
        <authorList>
            <person name="Jeantristanb JTB J.-T."/>
            <person name="Ricardo R."/>
        </authorList>
    </citation>
    <scope>NUCLEOTIDE SEQUENCE [LARGE SCALE GENOMIC DNA]</scope>
</reference>
<dbReference type="InterPro" id="IPR018506">
    <property type="entry name" value="Cyt_B5_heme-BS"/>
</dbReference>
<dbReference type="SMART" id="SM00485">
    <property type="entry name" value="XPGN"/>
    <property type="match status" value="1"/>
</dbReference>
<dbReference type="SUPFAM" id="SSF47203">
    <property type="entry name" value="Acyl-CoA dehydrogenase C-terminal domain-like"/>
    <property type="match status" value="1"/>
</dbReference>
<dbReference type="Gene3D" id="3.10.120.10">
    <property type="entry name" value="Cytochrome b5-like heme/steroid binding domain"/>
    <property type="match status" value="1"/>
</dbReference>
<keyword evidence="16" id="KW-0560">Oxidoreductase</keyword>
<keyword evidence="11" id="KW-0378">Hydrolase</keyword>
<dbReference type="GO" id="GO:0003995">
    <property type="term" value="F:acyl-CoA dehydrogenase activity"/>
    <property type="evidence" value="ECO:0007669"/>
    <property type="project" value="TreeGrafter"/>
</dbReference>
<dbReference type="InterPro" id="IPR006086">
    <property type="entry name" value="XPG-I_dom"/>
</dbReference>
<feature type="region of interest" description="Disordered" evidence="21">
    <location>
        <begin position="1266"/>
        <end position="1339"/>
    </location>
</feature>
<dbReference type="InterPro" id="IPR037069">
    <property type="entry name" value="AcylCoA_DH/ox_N_sf"/>
</dbReference>
<evidence type="ECO:0000256" key="13">
    <source>
        <dbReference type="ARBA" id="ARBA00022839"/>
    </source>
</evidence>
<dbReference type="InterPro" id="IPR006091">
    <property type="entry name" value="Acyl-CoA_Oxase/DH_mid-dom"/>
</dbReference>
<comment type="similarity">
    <text evidence="4">Belongs to the acyl-CoA dehydrogenase family.</text>
</comment>
<dbReference type="InterPro" id="IPR013786">
    <property type="entry name" value="AcylCoA_DH/ox_N"/>
</dbReference>
<evidence type="ECO:0000256" key="14">
    <source>
        <dbReference type="ARBA" id="ARBA00022842"/>
    </source>
</evidence>